<feature type="region of interest" description="Disordered" evidence="1">
    <location>
        <begin position="440"/>
        <end position="484"/>
    </location>
</feature>
<reference evidence="2 3" key="1">
    <citation type="journal article" date="2014" name="PLoS Genet.">
        <title>Phylogenetically driven sequencing of extremely halophilic archaea reveals strategies for static and dynamic osmo-response.</title>
        <authorList>
            <person name="Becker E.A."/>
            <person name="Seitzer P.M."/>
            <person name="Tritt A."/>
            <person name="Larsen D."/>
            <person name="Krusor M."/>
            <person name="Yao A.I."/>
            <person name="Wu D."/>
            <person name="Madern D."/>
            <person name="Eisen J.A."/>
            <person name="Darling A.E."/>
            <person name="Facciotti M.T."/>
        </authorList>
    </citation>
    <scope>NUCLEOTIDE SEQUENCE [LARGE SCALE GENOMIC DNA]</scope>
    <source>
        <strain evidence="2 3">DSM 13077</strain>
    </source>
</reference>
<dbReference type="RefSeq" id="WP_006666162.1">
    <property type="nucleotide sequence ID" value="NZ_AOIP01000031.1"/>
</dbReference>
<dbReference type="Proteomes" id="UP000011591">
    <property type="component" value="Unassembled WGS sequence"/>
</dbReference>
<evidence type="ECO:0000256" key="1">
    <source>
        <dbReference type="SAM" id="MobiDB-lite"/>
    </source>
</evidence>
<accession>M0B1C5</accession>
<dbReference type="PATRIC" id="fig|1227491.4.peg.2802"/>
<gene>
    <name evidence="2" type="ORF">C480_13636</name>
</gene>
<evidence type="ECO:0000313" key="3">
    <source>
        <dbReference type="Proteomes" id="UP000011591"/>
    </source>
</evidence>
<dbReference type="AlphaFoldDB" id="M0B1C5"/>
<dbReference type="EMBL" id="AOIP01000031">
    <property type="protein sequence ID" value="ELZ04560.1"/>
    <property type="molecule type" value="Genomic_DNA"/>
</dbReference>
<feature type="compositionally biased region" description="Low complexity" evidence="1">
    <location>
        <begin position="470"/>
        <end position="481"/>
    </location>
</feature>
<sequence length="789" mass="86440">MTIEFTEVTTPPGLEIHDSIEQRHLQIETPEPVSIESPVSHTIAATAPVSPSNIDANSASARYEPASTDDPQNFYFPVNKTCTIETDELRFDQPHSVTIHDGAGRTEENFAAGERGQLDDRTQYIGLSGPIKLYCRIESPGTIDVGLTAVRVNLERTTEIELGARSLHDRPAGTITTPPDIDSMATSISVLSSALKTTSPERTWPTLRGHPPLIELGDTLEIPDSIPKSTIRDDLSGSYWETLSASETALGSMDGCVNENESRTRKGSGTTEPSGTLTNLTTPETAITITTPPTYLSLFQAAPLAFFLGATVLPTTHTNSPPTLHTPQFEYSLPTGEEFGDEIAALLKRFFFLDCLTRTEGIFQYDLLERSFLEGDLPFDLVSAYEKPLPERLELYLEPPTELIEEYSPRWPLTAHIPPEPESVELLPFIVNELGIVRPSRGRTPETVPSQPSADTRLIRSASKPDARRPSSPSSPTSSVRDASEFVVPTVTDESIEHAWFGNNVPQNASKATIEAYRNQLDRDARNDSIEILLVCNDARMLDEHDLLDATYGTREELPFEIHSEFGVDTEKLADLLTDGGYDFVHYIGHATEDGLRCPDGDLDVRTLESVDVGVFFLNACQSYHQALALTRRGAFGGVSTYSDVANDDAVTAGETMARLLNRGFPLRGALEIARQNTGLGDQYLIVGDGSADIAQSEGGAPAVVQLTNREDGTVDFALQSYSTKEYRLGTATESSLPTVADWHLSPGYTPFLSVDEGSLQEYLSWNELPVVHEKELFWNDGVGAFHFP</sequence>
<dbReference type="OrthoDB" id="269729at2157"/>
<proteinExistence type="predicted"/>
<feature type="region of interest" description="Disordered" evidence="1">
    <location>
        <begin position="258"/>
        <end position="279"/>
    </location>
</feature>
<name>M0B1C5_9EURY</name>
<keyword evidence="3" id="KW-1185">Reference proteome</keyword>
<evidence type="ECO:0008006" key="4">
    <source>
        <dbReference type="Google" id="ProtNLM"/>
    </source>
</evidence>
<evidence type="ECO:0000313" key="2">
    <source>
        <dbReference type="EMBL" id="ELZ04560.1"/>
    </source>
</evidence>
<feature type="region of interest" description="Disordered" evidence="1">
    <location>
        <begin position="49"/>
        <end position="70"/>
    </location>
</feature>
<organism evidence="2 3">
    <name type="scientific">Natrialba aegyptia DSM 13077</name>
    <dbReference type="NCBI Taxonomy" id="1227491"/>
    <lineage>
        <taxon>Archaea</taxon>
        <taxon>Methanobacteriati</taxon>
        <taxon>Methanobacteriota</taxon>
        <taxon>Stenosarchaea group</taxon>
        <taxon>Halobacteria</taxon>
        <taxon>Halobacteriales</taxon>
        <taxon>Natrialbaceae</taxon>
        <taxon>Natrialba</taxon>
    </lineage>
</organism>
<feature type="compositionally biased region" description="Polar residues" evidence="1">
    <location>
        <begin position="49"/>
        <end position="60"/>
    </location>
</feature>
<comment type="caution">
    <text evidence="2">The sequence shown here is derived from an EMBL/GenBank/DDBJ whole genome shotgun (WGS) entry which is preliminary data.</text>
</comment>
<protein>
    <recommendedName>
        <fullName evidence="4">CHAT domain-containing protein</fullName>
    </recommendedName>
</protein>